<gene>
    <name evidence="2" type="ORF">K431DRAFT_168140</name>
</gene>
<keyword evidence="3" id="KW-1185">Reference proteome</keyword>
<evidence type="ECO:0000256" key="1">
    <source>
        <dbReference type="SAM" id="Phobius"/>
    </source>
</evidence>
<dbReference type="EMBL" id="MU003856">
    <property type="protein sequence ID" value="KAF2716955.1"/>
    <property type="molecule type" value="Genomic_DNA"/>
</dbReference>
<feature type="transmembrane region" description="Helical" evidence="1">
    <location>
        <begin position="17"/>
        <end position="34"/>
    </location>
</feature>
<reference evidence="2" key="1">
    <citation type="journal article" date="2020" name="Stud. Mycol.">
        <title>101 Dothideomycetes genomes: a test case for predicting lifestyles and emergence of pathogens.</title>
        <authorList>
            <person name="Haridas S."/>
            <person name="Albert R."/>
            <person name="Binder M."/>
            <person name="Bloem J."/>
            <person name="Labutti K."/>
            <person name="Salamov A."/>
            <person name="Andreopoulos B."/>
            <person name="Baker S."/>
            <person name="Barry K."/>
            <person name="Bills G."/>
            <person name="Bluhm B."/>
            <person name="Cannon C."/>
            <person name="Castanera R."/>
            <person name="Culley D."/>
            <person name="Daum C."/>
            <person name="Ezra D."/>
            <person name="Gonzalez J."/>
            <person name="Henrissat B."/>
            <person name="Kuo A."/>
            <person name="Liang C."/>
            <person name="Lipzen A."/>
            <person name="Lutzoni F."/>
            <person name="Magnuson J."/>
            <person name="Mondo S."/>
            <person name="Nolan M."/>
            <person name="Ohm R."/>
            <person name="Pangilinan J."/>
            <person name="Park H.-J."/>
            <person name="Ramirez L."/>
            <person name="Alfaro M."/>
            <person name="Sun H."/>
            <person name="Tritt A."/>
            <person name="Yoshinaga Y."/>
            <person name="Zwiers L.-H."/>
            <person name="Turgeon B."/>
            <person name="Goodwin S."/>
            <person name="Spatafora J."/>
            <person name="Crous P."/>
            <person name="Grigoriev I."/>
        </authorList>
    </citation>
    <scope>NUCLEOTIDE SEQUENCE</scope>
    <source>
        <strain evidence="2">CBS 116435</strain>
    </source>
</reference>
<evidence type="ECO:0000313" key="2">
    <source>
        <dbReference type="EMBL" id="KAF2716955.1"/>
    </source>
</evidence>
<keyword evidence="1" id="KW-0472">Membrane</keyword>
<name>A0A9P4ULH5_9PEZI</name>
<proteinExistence type="predicted"/>
<sequence length="73" mass="8572">MPKVLQDIWGWKCMHDFNLRLIILVTGILAFATHKTRQPPSSFLAACELRTERLLMLYQHAHLTCRSDVFQLF</sequence>
<organism evidence="2 3">
    <name type="scientific">Polychaeton citri CBS 116435</name>
    <dbReference type="NCBI Taxonomy" id="1314669"/>
    <lineage>
        <taxon>Eukaryota</taxon>
        <taxon>Fungi</taxon>
        <taxon>Dikarya</taxon>
        <taxon>Ascomycota</taxon>
        <taxon>Pezizomycotina</taxon>
        <taxon>Dothideomycetes</taxon>
        <taxon>Dothideomycetidae</taxon>
        <taxon>Capnodiales</taxon>
        <taxon>Capnodiaceae</taxon>
        <taxon>Polychaeton</taxon>
    </lineage>
</organism>
<comment type="caution">
    <text evidence="2">The sequence shown here is derived from an EMBL/GenBank/DDBJ whole genome shotgun (WGS) entry which is preliminary data.</text>
</comment>
<evidence type="ECO:0000313" key="3">
    <source>
        <dbReference type="Proteomes" id="UP000799441"/>
    </source>
</evidence>
<keyword evidence="1" id="KW-0812">Transmembrane</keyword>
<accession>A0A9P4ULH5</accession>
<dbReference type="Proteomes" id="UP000799441">
    <property type="component" value="Unassembled WGS sequence"/>
</dbReference>
<protein>
    <submittedName>
        <fullName evidence="2">Uncharacterized protein</fullName>
    </submittedName>
</protein>
<dbReference type="AlphaFoldDB" id="A0A9P4ULH5"/>
<keyword evidence="1" id="KW-1133">Transmembrane helix</keyword>